<reference evidence="1 2" key="1">
    <citation type="journal article" date="2010" name="Microb. Ecol.">
        <title>Comparative genome analysis of Prevotella ruminicola and Prevotella bryantii: insights into their environmental niche.</title>
        <authorList>
            <consortium name="North American Consortium for Rumen Bacteria"/>
            <person name="Purushe J."/>
            <person name="Fouts D.E."/>
            <person name="Morrison M."/>
            <person name="White B.A."/>
            <person name="Mackie R.I."/>
            <person name="Coutinho P.M."/>
            <person name="Henrissat B."/>
            <person name="Nelson K.E."/>
        </authorList>
    </citation>
    <scope>NUCLEOTIDE SEQUENCE [LARGE SCALE GENOMIC DNA]</scope>
    <source>
        <strain evidence="2">ATCC 19189 / JCM 8958 / 23</strain>
    </source>
</reference>
<evidence type="ECO:0000313" key="2">
    <source>
        <dbReference type="Proteomes" id="UP000000927"/>
    </source>
</evidence>
<keyword evidence="2" id="KW-1185">Reference proteome</keyword>
<dbReference type="STRING" id="264731.PRU_0530"/>
<dbReference type="Proteomes" id="UP000000927">
    <property type="component" value="Chromosome"/>
</dbReference>
<dbReference type="EMBL" id="CP002006">
    <property type="protein sequence ID" value="ADE82127.1"/>
    <property type="molecule type" value="Genomic_DNA"/>
</dbReference>
<dbReference type="GeneID" id="31500081"/>
<accession>D5EXR9</accession>
<organism evidence="1 2">
    <name type="scientific">Xylanibacter ruminicola (strain ATCC 19189 / DSM 19721 / CIP 105475 / JCM 8958 / 23)</name>
    <name type="common">Prevotella ruminicola</name>
    <dbReference type="NCBI Taxonomy" id="264731"/>
    <lineage>
        <taxon>Bacteria</taxon>
        <taxon>Pseudomonadati</taxon>
        <taxon>Bacteroidota</taxon>
        <taxon>Bacteroidia</taxon>
        <taxon>Bacteroidales</taxon>
        <taxon>Prevotellaceae</taxon>
        <taxon>Xylanibacter</taxon>
    </lineage>
</organism>
<gene>
    <name evidence="1" type="ordered locus">PRU_0530</name>
</gene>
<sequence length="189" mass="22121">MCKLIKQELEDDSASLSTYLILETLSWRVENMKTSINTLCGQLKDIAERISRKRTEIRTKYQVPIDALLENQWVSLLINDCAPIGTIKPPFDNDILWKKYAWKIGSSDKMKYIMFEMNPSPKDKEAYFKFEDIESIRKTIESVYTDLCNSAYVPIHNLCKESLSRVQNYTTLQTYIENLINNKQDDTDR</sequence>
<dbReference type="KEGG" id="pru:PRU_0530"/>
<dbReference type="HOGENOM" id="CLU_1433317_0_0_10"/>
<proteinExistence type="predicted"/>
<dbReference type="AlphaFoldDB" id="D5EXR9"/>
<dbReference type="RefSeq" id="WP_013064114.1">
    <property type="nucleotide sequence ID" value="NC_014033.1"/>
</dbReference>
<name>D5EXR9_XYLR2</name>
<protein>
    <submittedName>
        <fullName evidence="1">Uncharacterized protein</fullName>
    </submittedName>
</protein>
<evidence type="ECO:0000313" key="1">
    <source>
        <dbReference type="EMBL" id="ADE82127.1"/>
    </source>
</evidence>